<dbReference type="InterPro" id="IPR029063">
    <property type="entry name" value="SAM-dependent_MTases_sf"/>
</dbReference>
<dbReference type="InterPro" id="IPR035965">
    <property type="entry name" value="PAS-like_dom_sf"/>
</dbReference>
<feature type="domain" description="CheB-type methylesterase" evidence="8">
    <location>
        <begin position="35"/>
        <end position="221"/>
    </location>
</feature>
<dbReference type="PROSITE" id="PS50122">
    <property type="entry name" value="CHEB"/>
    <property type="match status" value="1"/>
</dbReference>
<feature type="domain" description="CheR-type methyltransferase" evidence="9">
    <location>
        <begin position="241"/>
        <end position="500"/>
    </location>
</feature>
<feature type="active site" evidence="6">
    <location>
        <position position="163"/>
    </location>
</feature>
<dbReference type="PRINTS" id="PR00996">
    <property type="entry name" value="CHERMTFRASE"/>
</dbReference>
<dbReference type="Pfam" id="PF03705">
    <property type="entry name" value="CheR_N"/>
    <property type="match status" value="1"/>
</dbReference>
<keyword evidence="11" id="KW-1185">Reference proteome</keyword>
<feature type="active site" evidence="6">
    <location>
        <position position="71"/>
    </location>
</feature>
<dbReference type="InterPro" id="IPR000780">
    <property type="entry name" value="CheR_MeTrfase"/>
</dbReference>
<dbReference type="Gene3D" id="3.30.450.20">
    <property type="entry name" value="PAS domain"/>
    <property type="match status" value="1"/>
</dbReference>
<proteinExistence type="predicted"/>
<dbReference type="GO" id="GO:0032259">
    <property type="term" value="P:methylation"/>
    <property type="evidence" value="ECO:0007669"/>
    <property type="project" value="UniProtKB-KW"/>
</dbReference>
<evidence type="ECO:0000256" key="4">
    <source>
        <dbReference type="ARBA" id="ARBA00022679"/>
    </source>
</evidence>
<organism evidence="10 11">
    <name type="scientific">Mucilaginibacter arboris</name>
    <dbReference type="NCBI Taxonomy" id="2682090"/>
    <lineage>
        <taxon>Bacteria</taxon>
        <taxon>Pseudomonadati</taxon>
        <taxon>Bacteroidota</taxon>
        <taxon>Sphingobacteriia</taxon>
        <taxon>Sphingobacteriales</taxon>
        <taxon>Sphingobacteriaceae</taxon>
        <taxon>Mucilaginibacter</taxon>
    </lineage>
</organism>
<dbReference type="InterPro" id="IPR000673">
    <property type="entry name" value="Sig_transdc_resp-reg_Me-estase"/>
</dbReference>
<dbReference type="AlphaFoldDB" id="A0A7K1SZF0"/>
<accession>A0A7K1SZF0</accession>
<name>A0A7K1SZF0_9SPHI</name>
<dbReference type="Pfam" id="PF01339">
    <property type="entry name" value="CheB_methylest"/>
    <property type="match status" value="1"/>
</dbReference>
<dbReference type="SUPFAM" id="SSF55785">
    <property type="entry name" value="PYP-like sensor domain (PAS domain)"/>
    <property type="match status" value="1"/>
</dbReference>
<dbReference type="Gene3D" id="3.40.50.180">
    <property type="entry name" value="Methylesterase CheB, C-terminal domain"/>
    <property type="match status" value="1"/>
</dbReference>
<dbReference type="EMBL" id="WPIK01000011">
    <property type="protein sequence ID" value="MVN22420.1"/>
    <property type="molecule type" value="Genomic_DNA"/>
</dbReference>
<keyword evidence="6" id="KW-0378">Hydrolase</keyword>
<evidence type="ECO:0000313" key="10">
    <source>
        <dbReference type="EMBL" id="MVN22420.1"/>
    </source>
</evidence>
<dbReference type="GO" id="GO:0005737">
    <property type="term" value="C:cytoplasm"/>
    <property type="evidence" value="ECO:0007669"/>
    <property type="project" value="InterPro"/>
</dbReference>
<dbReference type="Pfam" id="PF13596">
    <property type="entry name" value="PAS_10"/>
    <property type="match status" value="1"/>
</dbReference>
<dbReference type="Pfam" id="PF01739">
    <property type="entry name" value="CheR"/>
    <property type="match status" value="1"/>
</dbReference>
<dbReference type="GO" id="GO:0006935">
    <property type="term" value="P:chemotaxis"/>
    <property type="evidence" value="ECO:0007669"/>
    <property type="project" value="UniProtKB-UniRule"/>
</dbReference>
<dbReference type="GO" id="GO:0008983">
    <property type="term" value="F:protein-glutamate O-methyltransferase activity"/>
    <property type="evidence" value="ECO:0007669"/>
    <property type="project" value="UniProtKB-EC"/>
</dbReference>
<dbReference type="SUPFAM" id="SSF52738">
    <property type="entry name" value="Methylesterase CheB, C-terminal domain"/>
    <property type="match status" value="1"/>
</dbReference>
<evidence type="ECO:0000256" key="2">
    <source>
        <dbReference type="ARBA" id="ARBA00012534"/>
    </source>
</evidence>
<dbReference type="PROSITE" id="PS50123">
    <property type="entry name" value="CHER"/>
    <property type="match status" value="1"/>
</dbReference>
<keyword evidence="6" id="KW-0145">Chemotaxis</keyword>
<evidence type="ECO:0000256" key="5">
    <source>
        <dbReference type="ARBA" id="ARBA00022691"/>
    </source>
</evidence>
<dbReference type="InterPro" id="IPR022642">
    <property type="entry name" value="CheR_C"/>
</dbReference>
<dbReference type="InterPro" id="IPR050903">
    <property type="entry name" value="Bact_Chemotaxis_MeTrfase"/>
</dbReference>
<dbReference type="GO" id="GO:0008984">
    <property type="term" value="F:protein-glutamate methylesterase activity"/>
    <property type="evidence" value="ECO:0007669"/>
    <property type="project" value="InterPro"/>
</dbReference>
<dbReference type="GO" id="GO:0000156">
    <property type="term" value="F:phosphorelay response regulator activity"/>
    <property type="evidence" value="ECO:0007669"/>
    <property type="project" value="InterPro"/>
</dbReference>
<dbReference type="SMART" id="SM00138">
    <property type="entry name" value="MeTrc"/>
    <property type="match status" value="1"/>
</dbReference>
<dbReference type="EC" id="2.1.1.80" evidence="2"/>
<evidence type="ECO:0000259" key="8">
    <source>
        <dbReference type="PROSITE" id="PS50122"/>
    </source>
</evidence>
<evidence type="ECO:0000256" key="7">
    <source>
        <dbReference type="SAM" id="MobiDB-lite"/>
    </source>
</evidence>
<comment type="catalytic activity">
    <reaction evidence="1">
        <text>L-glutamyl-[protein] + S-adenosyl-L-methionine = [protein]-L-glutamate 5-O-methyl ester + S-adenosyl-L-homocysteine</text>
        <dbReference type="Rhea" id="RHEA:24452"/>
        <dbReference type="Rhea" id="RHEA-COMP:10208"/>
        <dbReference type="Rhea" id="RHEA-COMP:10311"/>
        <dbReference type="ChEBI" id="CHEBI:29973"/>
        <dbReference type="ChEBI" id="CHEBI:57856"/>
        <dbReference type="ChEBI" id="CHEBI:59789"/>
        <dbReference type="ChEBI" id="CHEBI:82795"/>
        <dbReference type="EC" id="2.1.1.80"/>
    </reaction>
</comment>
<gene>
    <name evidence="10" type="ORF">GO621_12835</name>
</gene>
<dbReference type="InterPro" id="IPR022641">
    <property type="entry name" value="CheR_N"/>
</dbReference>
<dbReference type="Gene3D" id="1.10.155.10">
    <property type="entry name" value="Chemotaxis receptor methyltransferase CheR, N-terminal domain"/>
    <property type="match status" value="1"/>
</dbReference>
<dbReference type="Proteomes" id="UP000462014">
    <property type="component" value="Unassembled WGS sequence"/>
</dbReference>
<dbReference type="SUPFAM" id="SSF47757">
    <property type="entry name" value="Chemotaxis receptor methyltransferase CheR, N-terminal domain"/>
    <property type="match status" value="1"/>
</dbReference>
<keyword evidence="3" id="KW-0489">Methyltransferase</keyword>
<feature type="active site" evidence="6">
    <location>
        <position position="44"/>
    </location>
</feature>
<dbReference type="PANTHER" id="PTHR24422">
    <property type="entry name" value="CHEMOTAXIS PROTEIN METHYLTRANSFERASE"/>
    <property type="match status" value="1"/>
</dbReference>
<dbReference type="RefSeq" id="WP_157567653.1">
    <property type="nucleotide sequence ID" value="NZ_WPIK01000011.1"/>
</dbReference>
<evidence type="ECO:0000259" key="9">
    <source>
        <dbReference type="PROSITE" id="PS50123"/>
    </source>
</evidence>
<dbReference type="InterPro" id="IPR000014">
    <property type="entry name" value="PAS"/>
</dbReference>
<evidence type="ECO:0000256" key="6">
    <source>
        <dbReference type="PROSITE-ProRule" id="PRU00050"/>
    </source>
</evidence>
<dbReference type="Gene3D" id="3.40.50.150">
    <property type="entry name" value="Vaccinia Virus protein VP39"/>
    <property type="match status" value="1"/>
</dbReference>
<feature type="compositionally biased region" description="Polar residues" evidence="7">
    <location>
        <begin position="706"/>
        <end position="722"/>
    </location>
</feature>
<dbReference type="PANTHER" id="PTHR24422:SF27">
    <property type="entry name" value="PROTEIN-GLUTAMATE O-METHYLTRANSFERASE"/>
    <property type="match status" value="1"/>
</dbReference>
<dbReference type="CDD" id="cd16434">
    <property type="entry name" value="CheB-CheR_fusion"/>
    <property type="match status" value="1"/>
</dbReference>
<protein>
    <recommendedName>
        <fullName evidence="2">protein-glutamate O-methyltransferase</fullName>
        <ecNumber evidence="2">2.1.1.80</ecNumber>
    </recommendedName>
</protein>
<dbReference type="InterPro" id="IPR036804">
    <property type="entry name" value="CheR_N_sf"/>
</dbReference>
<dbReference type="InterPro" id="IPR035909">
    <property type="entry name" value="CheB_C"/>
</dbReference>
<keyword evidence="4" id="KW-0808">Transferase</keyword>
<dbReference type="SUPFAM" id="SSF53335">
    <property type="entry name" value="S-adenosyl-L-methionine-dependent methyltransferases"/>
    <property type="match status" value="1"/>
</dbReference>
<sequence length="990" mass="112938">MENAKEIPAEPNRADLEISEDKKNVTPLKLHRQKPFPIVAIGGSAGSFQAYEKFFTHMPADSGIAFVIILHLDANHSGNVAELIQSFSPMPVQQAEDGILVQPNHVYIIPPNKDMGIHNRKLLLFVPTKGLGLRLPIDYFLQSLAEDQWNKAVAIIFSGMGSDGETGVRIIKEKLGMAMVQDPETAQFDSMPKASIGTNLADYVLSPEEMPIKLIQYLNHPALDEEPVEQIKSEIRDTNSIQKILMVLRGHTGHDFSHYKKSTITRRIDRRIAYHQLPDYSHYINFLRENPSEIDVLFTELLIGVTKFFRDSQAFESLKEKLYPILHYKTDTEPVRVWVTACSTGEEAYSIAMILMECFHTIKVKRLPRIQIFATDLDMEAIKIARTGLYKSNIVADVSPERIEQFFSKKGDSYQVKKELREMIVFAHHNIIKDAPFTRLDLLTCRNVMIYLNTDLQKKIIPIFHYSLNPQRILMLGPAETIGGFTDMFAPVDPKWKIFERRENPSNSVKTIDFPFNVAKQTSTNPKEETVTVKKKTLADSFNKFLLDTYTPVSLLVNEKGDILYINGKTGKFLELNSGEAATNVYEMVKEGLKYVLRNAIHQARIQKNTITVNDIKIKEDNHTRLVNIKVSQMNDATFDGLTLIILEDKGMVKTASALKTKKTAKPETNALANELEKELEYTKQQLHSTIEQMETSLEELKSTNEELQSTNEELQSTNEESLTTKEEMQSLNEELMTINTSFQFKTEELTRLNNDMKNLLDSTEISTVFLDNRLMILRFTPTAKALFNVIASDIGRSITDIVFNFDLPDFKAHILQVIETLVSKEVEIRTRKGEWYNLRIMPYRTLDNFINGVVLTFTNITSLKVLQKKVGTMIEYAQSLVNIMSSPALLLNQKQEIITVNQAFKNFFLLEEQHLKGVPFPVVLHEFWKTTKLDKPVKNLPQEKAVMELEHDFPAIGKKHLTITSMPSVNKDTAETLLVMIVIEEKARR</sequence>
<evidence type="ECO:0000256" key="3">
    <source>
        <dbReference type="ARBA" id="ARBA00022603"/>
    </source>
</evidence>
<dbReference type="CDD" id="cd00130">
    <property type="entry name" value="PAS"/>
    <property type="match status" value="1"/>
</dbReference>
<reference evidence="10 11" key="1">
    <citation type="submission" date="2019-12" db="EMBL/GenBank/DDBJ databases">
        <title>Mucilaginibacter sp. HMF7410 genome sequencing and assembly.</title>
        <authorList>
            <person name="Kang H."/>
            <person name="Cha I."/>
            <person name="Kim H."/>
            <person name="Joh K."/>
        </authorList>
    </citation>
    <scope>NUCLEOTIDE SEQUENCE [LARGE SCALE GENOMIC DNA]</scope>
    <source>
        <strain evidence="10 11">HMF7410</strain>
    </source>
</reference>
<keyword evidence="5" id="KW-0949">S-adenosyl-L-methionine</keyword>
<comment type="caution">
    <text evidence="10">The sequence shown here is derived from an EMBL/GenBank/DDBJ whole genome shotgun (WGS) entry which is preliminary data.</text>
</comment>
<evidence type="ECO:0000313" key="11">
    <source>
        <dbReference type="Proteomes" id="UP000462014"/>
    </source>
</evidence>
<feature type="region of interest" description="Disordered" evidence="7">
    <location>
        <begin position="702"/>
        <end position="723"/>
    </location>
</feature>
<dbReference type="SMART" id="SM00091">
    <property type="entry name" value="PAS"/>
    <property type="match status" value="3"/>
</dbReference>
<evidence type="ECO:0000256" key="1">
    <source>
        <dbReference type="ARBA" id="ARBA00001541"/>
    </source>
</evidence>